<comment type="caution">
    <text evidence="1">The sequence shown here is derived from an EMBL/GenBank/DDBJ whole genome shotgun (WGS) entry which is preliminary data.</text>
</comment>
<dbReference type="EMBL" id="BARU01008855">
    <property type="protein sequence ID" value="GAH45701.1"/>
    <property type="molecule type" value="Genomic_DNA"/>
</dbReference>
<name>X1FJ51_9ZZZZ</name>
<dbReference type="Gene3D" id="1.25.10.10">
    <property type="entry name" value="Leucine-rich Repeat Variant"/>
    <property type="match status" value="1"/>
</dbReference>
<evidence type="ECO:0008006" key="2">
    <source>
        <dbReference type="Google" id="ProtNLM"/>
    </source>
</evidence>
<gene>
    <name evidence="1" type="ORF">S03H2_17214</name>
</gene>
<evidence type="ECO:0000313" key="1">
    <source>
        <dbReference type="EMBL" id="GAH45701.1"/>
    </source>
</evidence>
<dbReference type="AlphaFoldDB" id="X1FJ51"/>
<accession>X1FJ51</accession>
<reference evidence="1" key="1">
    <citation type="journal article" date="2014" name="Front. Microbiol.">
        <title>High frequency of phylogenetically diverse reductive dehalogenase-homologous genes in deep subseafloor sedimentary metagenomes.</title>
        <authorList>
            <person name="Kawai M."/>
            <person name="Futagami T."/>
            <person name="Toyoda A."/>
            <person name="Takaki Y."/>
            <person name="Nishi S."/>
            <person name="Hori S."/>
            <person name="Arai W."/>
            <person name="Tsubouchi T."/>
            <person name="Morono Y."/>
            <person name="Uchiyama I."/>
            <person name="Ito T."/>
            <person name="Fujiyama A."/>
            <person name="Inagaki F."/>
            <person name="Takami H."/>
        </authorList>
    </citation>
    <scope>NUCLEOTIDE SEQUENCE</scope>
    <source>
        <strain evidence="1">Expedition CK06-06</strain>
    </source>
</reference>
<dbReference type="InterPro" id="IPR011989">
    <property type="entry name" value="ARM-like"/>
</dbReference>
<proteinExistence type="predicted"/>
<feature type="non-terminal residue" evidence="1">
    <location>
        <position position="1"/>
    </location>
</feature>
<organism evidence="1">
    <name type="scientific">marine sediment metagenome</name>
    <dbReference type="NCBI Taxonomy" id="412755"/>
    <lineage>
        <taxon>unclassified sequences</taxon>
        <taxon>metagenomes</taxon>
        <taxon>ecological metagenomes</taxon>
    </lineage>
</organism>
<dbReference type="Pfam" id="PF03130">
    <property type="entry name" value="HEAT_PBS"/>
    <property type="match status" value="1"/>
</dbReference>
<protein>
    <recommendedName>
        <fullName evidence="2">HEAT repeat domain-containing protein</fullName>
    </recommendedName>
</protein>
<dbReference type="InterPro" id="IPR004155">
    <property type="entry name" value="PBS_lyase_HEAT"/>
</dbReference>
<sequence>RKNLVDALVALVAQTGGKSYSDETRSAAAYLLGEMRAVEAVPALSRALAKPLGAIYGSDISRYDAPIFTALVMIGRPAVPAMIKNLEETDNANIRHNSMFVLNHVLGGKQHLLELLGKLKARTKDKAVAKRIEKATRHVQEHFTEPGGGPLY</sequence>